<evidence type="ECO:0000256" key="1">
    <source>
        <dbReference type="SAM" id="SignalP"/>
    </source>
</evidence>
<dbReference type="EMBL" id="JBHUOJ010000016">
    <property type="protein sequence ID" value="MFD2833282.1"/>
    <property type="molecule type" value="Genomic_DNA"/>
</dbReference>
<accession>A0ABW5X4F9</accession>
<dbReference type="Proteomes" id="UP001597438">
    <property type="component" value="Unassembled WGS sequence"/>
</dbReference>
<gene>
    <name evidence="2" type="ORF">ACFSYS_08265</name>
</gene>
<dbReference type="RefSeq" id="WP_251741045.1">
    <property type="nucleotide sequence ID" value="NZ_JBHUOJ010000016.1"/>
</dbReference>
<keyword evidence="1" id="KW-0732">Signal</keyword>
<proteinExistence type="predicted"/>
<protein>
    <submittedName>
        <fullName evidence="2">Uncharacterized protein</fullName>
    </submittedName>
</protein>
<feature type="signal peptide" evidence="1">
    <location>
        <begin position="1"/>
        <end position="20"/>
    </location>
</feature>
<sequence length="173" mass="20364">MKVNVLLLLVFISSLNSCDAQEKKEMDSAMKVEKNQDTVRPEGSWTVNREFDDDGNLISYDSTYVYSYSTIDGDTISTDEKAEIQKNFRQFFNRKGMNSPDEMMNLFLNDSLFSGNFFKDDFFSNNMRTEDFREQVRRMDSIHQQFLQQYYPQFSGESKKRIPREKGPNEKSI</sequence>
<reference evidence="3" key="1">
    <citation type="journal article" date="2019" name="Int. J. Syst. Evol. Microbiol.">
        <title>The Global Catalogue of Microorganisms (GCM) 10K type strain sequencing project: providing services to taxonomists for standard genome sequencing and annotation.</title>
        <authorList>
            <consortium name="The Broad Institute Genomics Platform"/>
            <consortium name="The Broad Institute Genome Sequencing Center for Infectious Disease"/>
            <person name="Wu L."/>
            <person name="Ma J."/>
        </authorList>
    </citation>
    <scope>NUCLEOTIDE SEQUENCE [LARGE SCALE GENOMIC DNA]</scope>
    <source>
        <strain evidence="3">KCTC 52925</strain>
    </source>
</reference>
<organism evidence="2 3">
    <name type="scientific">Christiangramia antarctica</name>
    <dbReference type="NCBI Taxonomy" id="2058158"/>
    <lineage>
        <taxon>Bacteria</taxon>
        <taxon>Pseudomonadati</taxon>
        <taxon>Bacteroidota</taxon>
        <taxon>Flavobacteriia</taxon>
        <taxon>Flavobacteriales</taxon>
        <taxon>Flavobacteriaceae</taxon>
        <taxon>Christiangramia</taxon>
    </lineage>
</organism>
<feature type="chain" id="PRO_5047423671" evidence="1">
    <location>
        <begin position="21"/>
        <end position="173"/>
    </location>
</feature>
<evidence type="ECO:0000313" key="3">
    <source>
        <dbReference type="Proteomes" id="UP001597438"/>
    </source>
</evidence>
<keyword evidence="3" id="KW-1185">Reference proteome</keyword>
<name>A0ABW5X4F9_9FLAO</name>
<evidence type="ECO:0000313" key="2">
    <source>
        <dbReference type="EMBL" id="MFD2833282.1"/>
    </source>
</evidence>
<comment type="caution">
    <text evidence="2">The sequence shown here is derived from an EMBL/GenBank/DDBJ whole genome shotgun (WGS) entry which is preliminary data.</text>
</comment>